<evidence type="ECO:0000256" key="1">
    <source>
        <dbReference type="SAM" id="Phobius"/>
    </source>
</evidence>
<dbReference type="AlphaFoldDB" id="A0A1G7EKK2"/>
<dbReference type="STRING" id="187868.SAMN05192589_12350"/>
<accession>A0A1G7EKK2</accession>
<dbReference type="RefSeq" id="WP_092745982.1">
    <property type="nucleotide sequence ID" value="NZ_JAMBTK010000034.1"/>
</dbReference>
<evidence type="ECO:0000313" key="3">
    <source>
        <dbReference type="Proteomes" id="UP000198781"/>
    </source>
</evidence>
<keyword evidence="1" id="KW-0472">Membrane</keyword>
<sequence>MDSYNAGMPRLIAFVFCIAFLVGAGASVRAGMVVAAVAVLGLVGYLAWSLLRLFLGQAK</sequence>
<gene>
    <name evidence="2" type="ORF">SAMN05192589_12350</name>
</gene>
<evidence type="ECO:0000313" key="2">
    <source>
        <dbReference type="EMBL" id="SDE63926.1"/>
    </source>
</evidence>
<reference evidence="2 3" key="1">
    <citation type="submission" date="2016-10" db="EMBL/GenBank/DDBJ databases">
        <authorList>
            <person name="de Groot N.N."/>
        </authorList>
    </citation>
    <scope>NUCLEOTIDE SEQUENCE [LARGE SCALE GENOMIC DNA]</scope>
    <source>
        <strain evidence="2 3">DSM 16619</strain>
    </source>
</reference>
<keyword evidence="1" id="KW-1133">Transmembrane helix</keyword>
<dbReference type="EMBL" id="FMZC01000023">
    <property type="protein sequence ID" value="SDE63926.1"/>
    <property type="molecule type" value="Genomic_DNA"/>
</dbReference>
<proteinExistence type="predicted"/>
<protein>
    <submittedName>
        <fullName evidence="2">Uncharacterized protein</fullName>
    </submittedName>
</protein>
<name>A0A1G7EKK2_9BURK</name>
<organism evidence="2 3">
    <name type="scientific">Paracidovorax valerianellae</name>
    <dbReference type="NCBI Taxonomy" id="187868"/>
    <lineage>
        <taxon>Bacteria</taxon>
        <taxon>Pseudomonadati</taxon>
        <taxon>Pseudomonadota</taxon>
        <taxon>Betaproteobacteria</taxon>
        <taxon>Burkholderiales</taxon>
        <taxon>Comamonadaceae</taxon>
        <taxon>Paracidovorax</taxon>
    </lineage>
</organism>
<keyword evidence="3" id="KW-1185">Reference proteome</keyword>
<feature type="transmembrane region" description="Helical" evidence="1">
    <location>
        <begin position="36"/>
        <end position="55"/>
    </location>
</feature>
<keyword evidence="1" id="KW-0812">Transmembrane</keyword>
<dbReference type="Proteomes" id="UP000198781">
    <property type="component" value="Unassembled WGS sequence"/>
</dbReference>